<keyword evidence="1" id="KW-1133">Transmembrane helix</keyword>
<keyword evidence="1" id="KW-0472">Membrane</keyword>
<evidence type="ECO:0000313" key="2">
    <source>
        <dbReference type="EMBL" id="ROS05559.1"/>
    </source>
</evidence>
<evidence type="ECO:0000313" key="3">
    <source>
        <dbReference type="Proteomes" id="UP000275394"/>
    </source>
</evidence>
<feature type="transmembrane region" description="Helical" evidence="1">
    <location>
        <begin position="6"/>
        <end position="24"/>
    </location>
</feature>
<gene>
    <name evidence="2" type="ORF">EDC56_1095</name>
</gene>
<organism evidence="2 3">
    <name type="scientific">Sinobacterium caligoides</name>
    <dbReference type="NCBI Taxonomy" id="933926"/>
    <lineage>
        <taxon>Bacteria</taxon>
        <taxon>Pseudomonadati</taxon>
        <taxon>Pseudomonadota</taxon>
        <taxon>Gammaproteobacteria</taxon>
        <taxon>Cellvibrionales</taxon>
        <taxon>Spongiibacteraceae</taxon>
        <taxon>Sinobacterium</taxon>
    </lineage>
</organism>
<comment type="caution">
    <text evidence="2">The sequence shown here is derived from an EMBL/GenBank/DDBJ whole genome shotgun (WGS) entry which is preliminary data.</text>
</comment>
<dbReference type="RefSeq" id="WP_148059326.1">
    <property type="nucleotide sequence ID" value="NZ_RKHR01000003.1"/>
</dbReference>
<dbReference type="OrthoDB" id="9879558at2"/>
<evidence type="ECO:0000256" key="1">
    <source>
        <dbReference type="SAM" id="Phobius"/>
    </source>
</evidence>
<dbReference type="AlphaFoldDB" id="A0A3N2E1M0"/>
<protein>
    <submittedName>
        <fullName evidence="2">Uncharacterized protein</fullName>
    </submittedName>
</protein>
<sequence length="131" mass="14879">MKFLKYFLWVVIALLLSGIIYLASMSYFSGSHTRYCPLSHRLDDLSRCFVLDRLGDRTLVQHGSLNAGDFYLEVIDDGVSKTFQFPDSINAVGENAYSAKLVDGEEGFVLINGNKFMLKKYQARQFDHGDH</sequence>
<reference evidence="2 3" key="1">
    <citation type="submission" date="2018-11" db="EMBL/GenBank/DDBJ databases">
        <title>Genomic Encyclopedia of Type Strains, Phase IV (KMG-IV): sequencing the most valuable type-strain genomes for metagenomic binning, comparative biology and taxonomic classification.</title>
        <authorList>
            <person name="Goeker M."/>
        </authorList>
    </citation>
    <scope>NUCLEOTIDE SEQUENCE [LARGE SCALE GENOMIC DNA]</scope>
    <source>
        <strain evidence="2 3">DSM 100316</strain>
    </source>
</reference>
<proteinExistence type="predicted"/>
<keyword evidence="1" id="KW-0812">Transmembrane</keyword>
<dbReference type="Proteomes" id="UP000275394">
    <property type="component" value="Unassembled WGS sequence"/>
</dbReference>
<dbReference type="EMBL" id="RKHR01000003">
    <property type="protein sequence ID" value="ROS05559.1"/>
    <property type="molecule type" value="Genomic_DNA"/>
</dbReference>
<accession>A0A3N2E1M0</accession>
<keyword evidence="3" id="KW-1185">Reference proteome</keyword>
<name>A0A3N2E1M0_9GAMM</name>